<feature type="compositionally biased region" description="Basic and acidic residues" evidence="1">
    <location>
        <begin position="109"/>
        <end position="126"/>
    </location>
</feature>
<name>A0A8T0V709_PANVG</name>
<keyword evidence="2" id="KW-0472">Membrane</keyword>
<protein>
    <submittedName>
        <fullName evidence="3">Uncharacterized protein</fullName>
    </submittedName>
</protein>
<evidence type="ECO:0000256" key="1">
    <source>
        <dbReference type="SAM" id="MobiDB-lite"/>
    </source>
</evidence>
<keyword evidence="2" id="KW-0812">Transmembrane</keyword>
<comment type="caution">
    <text evidence="3">The sequence shown here is derived from an EMBL/GenBank/DDBJ whole genome shotgun (WGS) entry which is preliminary data.</text>
</comment>
<gene>
    <name evidence="3" type="ORF">PVAP13_3KG268700</name>
</gene>
<dbReference type="Proteomes" id="UP000823388">
    <property type="component" value="Chromosome 3K"/>
</dbReference>
<organism evidence="3 4">
    <name type="scientific">Panicum virgatum</name>
    <name type="common">Blackwell switchgrass</name>
    <dbReference type="NCBI Taxonomy" id="38727"/>
    <lineage>
        <taxon>Eukaryota</taxon>
        <taxon>Viridiplantae</taxon>
        <taxon>Streptophyta</taxon>
        <taxon>Embryophyta</taxon>
        <taxon>Tracheophyta</taxon>
        <taxon>Spermatophyta</taxon>
        <taxon>Magnoliopsida</taxon>
        <taxon>Liliopsida</taxon>
        <taxon>Poales</taxon>
        <taxon>Poaceae</taxon>
        <taxon>PACMAD clade</taxon>
        <taxon>Panicoideae</taxon>
        <taxon>Panicodae</taxon>
        <taxon>Paniceae</taxon>
        <taxon>Panicinae</taxon>
        <taxon>Panicum</taxon>
        <taxon>Panicum sect. Hiantes</taxon>
    </lineage>
</organism>
<feature type="region of interest" description="Disordered" evidence="1">
    <location>
        <begin position="99"/>
        <end position="136"/>
    </location>
</feature>
<evidence type="ECO:0000313" key="4">
    <source>
        <dbReference type="Proteomes" id="UP000823388"/>
    </source>
</evidence>
<accession>A0A8T0V709</accession>
<feature type="transmembrane region" description="Helical" evidence="2">
    <location>
        <begin position="57"/>
        <end position="84"/>
    </location>
</feature>
<dbReference type="AlphaFoldDB" id="A0A8T0V709"/>
<reference evidence="3" key="1">
    <citation type="submission" date="2020-05" db="EMBL/GenBank/DDBJ databases">
        <title>WGS assembly of Panicum virgatum.</title>
        <authorList>
            <person name="Lovell J.T."/>
            <person name="Jenkins J."/>
            <person name="Shu S."/>
            <person name="Juenger T.E."/>
            <person name="Schmutz J."/>
        </authorList>
    </citation>
    <scope>NUCLEOTIDE SEQUENCE</scope>
    <source>
        <strain evidence="3">AP13</strain>
    </source>
</reference>
<proteinExistence type="predicted"/>
<evidence type="ECO:0000313" key="3">
    <source>
        <dbReference type="EMBL" id="KAG2628653.1"/>
    </source>
</evidence>
<sequence>MALSLSSGRRRWACRAARRGGKGWAGCRHFHVHYHVPRQVWAFSPLKLTARFSLLPYLLILPVLFFAVLAFLVCFGWFTLVYFVSSLWSKENDHEVCVSRSTDCGNDGGEPRGEDEREERAMKRATEQAGDSSPSEVCVETREIKEVFEDGFSEESRHMSMMASPGICIGDKEQADEEKIVTEVMMFETNKKEQNPFAELDGCSDKHQQVMEPPFDCFLEDHNTREFSTSLYAVKLLDVPYGDEFVANRMELTVLSSLEILEFIDKHDAAQKVVEVNGADSDFEIPEASSSDDSSHHGLGDEQRKDIKQEQSTTELSVNCVDNRLPDGILDEWQETENLAIHRNKKLTEDDSMEEDRKQIVSISGEAQDSLCEMAGLPLDSVCENESENVAASNTPFHQAIHDQDGEFKQELIKNKIVESSTSASAVCDFADNHWSIIEQHDGFESEDCEVENEDRDGNCTFTVSTKRTNFIFLVSADYGNAEFSRANVSTEFERELHVDCRSLGGPQHSGGIYAESLMRLLEVKTKLRGRQGNIRSTKTSDV</sequence>
<keyword evidence="2" id="KW-1133">Transmembrane helix</keyword>
<feature type="region of interest" description="Disordered" evidence="1">
    <location>
        <begin position="282"/>
        <end position="313"/>
    </location>
</feature>
<dbReference type="EMBL" id="CM029041">
    <property type="protein sequence ID" value="KAG2628653.1"/>
    <property type="molecule type" value="Genomic_DNA"/>
</dbReference>
<feature type="compositionally biased region" description="Basic and acidic residues" evidence="1">
    <location>
        <begin position="293"/>
        <end position="309"/>
    </location>
</feature>
<keyword evidence="4" id="KW-1185">Reference proteome</keyword>
<evidence type="ECO:0000256" key="2">
    <source>
        <dbReference type="SAM" id="Phobius"/>
    </source>
</evidence>